<dbReference type="OrthoDB" id="10258062at2759"/>
<dbReference type="SUPFAM" id="SSF48371">
    <property type="entry name" value="ARM repeat"/>
    <property type="match status" value="1"/>
</dbReference>
<feature type="domain" description="TELO2 ARM repeat" evidence="6">
    <location>
        <begin position="291"/>
        <end position="531"/>
    </location>
</feature>
<name>A0A833RLE5_9POAL</name>
<dbReference type="InterPro" id="IPR051970">
    <property type="entry name" value="TEL2_Regulation"/>
</dbReference>
<protein>
    <submittedName>
        <fullName evidence="7">Telomere length regulation protein TEL2</fullName>
    </submittedName>
</protein>
<accession>A0A833RLE5</accession>
<evidence type="ECO:0000256" key="3">
    <source>
        <dbReference type="ARBA" id="ARBA00022490"/>
    </source>
</evidence>
<keyword evidence="3" id="KW-0963">Cytoplasm</keyword>
<evidence type="ECO:0000256" key="2">
    <source>
        <dbReference type="ARBA" id="ARBA00006133"/>
    </source>
</evidence>
<dbReference type="InterPro" id="IPR038528">
    <property type="entry name" value="TEL2_C_sf"/>
</dbReference>
<dbReference type="InterPro" id="IPR019337">
    <property type="entry name" value="Telomere_length_regulation_dom"/>
</dbReference>
<dbReference type="Gene3D" id="1.25.40.720">
    <property type="entry name" value="Telomere length regulation protein 2, C-terminal domain"/>
    <property type="match status" value="1"/>
</dbReference>
<reference evidence="7" key="1">
    <citation type="submission" date="2020-01" db="EMBL/GenBank/DDBJ databases">
        <title>Genome sequence of Kobresia littledalei, the first chromosome-level genome in the family Cyperaceae.</title>
        <authorList>
            <person name="Qu G."/>
        </authorList>
    </citation>
    <scope>NUCLEOTIDE SEQUENCE</scope>
    <source>
        <strain evidence="7">C.B.Clarke</strain>
        <tissue evidence="7">Leaf</tissue>
    </source>
</reference>
<dbReference type="GO" id="GO:0051879">
    <property type="term" value="F:Hsp90 protein binding"/>
    <property type="evidence" value="ECO:0007669"/>
    <property type="project" value="TreeGrafter"/>
</dbReference>
<dbReference type="Pfam" id="PF25320">
    <property type="entry name" value="TELO2_ARM"/>
    <property type="match status" value="1"/>
</dbReference>
<evidence type="ECO:0000259" key="6">
    <source>
        <dbReference type="Pfam" id="PF25320"/>
    </source>
</evidence>
<evidence type="ECO:0000256" key="1">
    <source>
        <dbReference type="ARBA" id="ARBA00004496"/>
    </source>
</evidence>
<evidence type="ECO:0000256" key="4">
    <source>
        <dbReference type="SAM" id="MobiDB-lite"/>
    </source>
</evidence>
<feature type="region of interest" description="Disordered" evidence="4">
    <location>
        <begin position="1"/>
        <end position="23"/>
    </location>
</feature>
<organism evidence="7 8">
    <name type="scientific">Carex littledalei</name>
    <dbReference type="NCBI Taxonomy" id="544730"/>
    <lineage>
        <taxon>Eukaryota</taxon>
        <taxon>Viridiplantae</taxon>
        <taxon>Streptophyta</taxon>
        <taxon>Embryophyta</taxon>
        <taxon>Tracheophyta</taxon>
        <taxon>Spermatophyta</taxon>
        <taxon>Magnoliopsida</taxon>
        <taxon>Liliopsida</taxon>
        <taxon>Poales</taxon>
        <taxon>Cyperaceae</taxon>
        <taxon>Cyperoideae</taxon>
        <taxon>Cariceae</taxon>
        <taxon>Carex</taxon>
        <taxon>Carex subgen. Euthyceras</taxon>
    </lineage>
</organism>
<comment type="similarity">
    <text evidence="2">Belongs to the TEL2 family.</text>
</comment>
<dbReference type="GO" id="GO:0051083">
    <property type="term" value="P:'de novo' cotranslational protein folding"/>
    <property type="evidence" value="ECO:0007669"/>
    <property type="project" value="TreeGrafter"/>
</dbReference>
<comment type="subcellular location">
    <subcellularLocation>
        <location evidence="1">Cytoplasm</location>
    </subcellularLocation>
</comment>
<feature type="region of interest" description="Disordered" evidence="4">
    <location>
        <begin position="587"/>
        <end position="611"/>
    </location>
</feature>
<evidence type="ECO:0000259" key="5">
    <source>
        <dbReference type="Pfam" id="PF10193"/>
    </source>
</evidence>
<sequence>MNNSEATVSRAPASTNKTMDNKEGKELENLALQKVLEVSSAIDAAKQVDEVICALHSLGTLIFSVDSSLISGAIDQRFKDHILSVKCATDAERDSFKNNFYHGPAFPTMSRLLLFVVAPNWLAQFAKSVRSQIYDYFFLEGPLIEVLEALVPTLSQKGIDKDPVLDKICSSAERLLVLCFLEKEGIRRMVIEFDHVKIQKGVTVKKEDKDFVSRVAQLLASIPDKTRPKATSKLSSFSFFKQATIQLIAGAEEKALQLPRELDAINKDSPRSYAILFVGETFSRIIRRGSTDIVVSEMTSRIYDLVKSLLSSNSNASLPSVIESTPKFWFWLNLIETIRDQYSVERLAEGILRQLALRSVTDTEAYWILWLLFNRSYNHIASIRAMFVDKFLFWKVFPVSCLRWILQYSVYEEAPTSEAEIKWQKPPHFVDTLQHLVSIWSKREFVQSSSMEQQAYLTAAVGLCLEKMSKQELETAKDVLNSILQGVSCRLESPIDLVRKMASAIALTFSKVVDPKNPLYLDDNHCDVVDWEFEVLTQKKVITTSSSKKQIINNPKSPLPKTSREKLTDKKETRSSILIEEISDKGVEDEDKDYNSDCSSDTSLEPYDLSDDDSDLNKNFTQLGDIVAALKKTDDPDGVQGALDATEKLVRTSPDELRHNSSDLVRALVHVRCADVAAEGEEESSEEKRQKALVSLLVTCPFETLDVVTKLLYSTSVDISQRILILDVMTEAALELSETKIITKEQQRKGNLITSTSQPWFIPGERGPVGAGPWREISGSGSGMLQNWSHQYERELPSRSGQRKLGKTRKWSVANSKDLQQEWSKNRFPLYAAAFMLPAMQGFDKKRHGIDLLNRDFVVLGKLIYMLGVCMKCMAMHPEASALAPSLLDMIRSRDVSHHPEAYVRRSVLFAASCILVALHPSYVASALIEGNQEISTGLEWIRTYSLHVAEVDSDTECASMAMHCLQLHSEMALETSRALESADRVKAQSRTLPSKLDNIIIPFANMN</sequence>
<dbReference type="EMBL" id="SWLB01000006">
    <property type="protein sequence ID" value="KAF3337956.1"/>
    <property type="molecule type" value="Genomic_DNA"/>
</dbReference>
<dbReference type="InterPro" id="IPR016024">
    <property type="entry name" value="ARM-type_fold"/>
</dbReference>
<dbReference type="Proteomes" id="UP000623129">
    <property type="component" value="Unassembled WGS sequence"/>
</dbReference>
<dbReference type="PANTHER" id="PTHR15830">
    <property type="entry name" value="TELOMERE LENGTH REGULATION PROTEIN TEL2 FAMILY MEMBER"/>
    <property type="match status" value="1"/>
</dbReference>
<gene>
    <name evidence="7" type="ORF">FCM35_KLT18543</name>
</gene>
<dbReference type="InterPro" id="IPR057348">
    <property type="entry name" value="TELO2_ARM"/>
</dbReference>
<dbReference type="Pfam" id="PF10193">
    <property type="entry name" value="Telomere_reg-2"/>
    <property type="match status" value="1"/>
</dbReference>
<dbReference type="GO" id="GO:0042162">
    <property type="term" value="F:telomeric DNA binding"/>
    <property type="evidence" value="ECO:0007669"/>
    <property type="project" value="TreeGrafter"/>
</dbReference>
<dbReference type="GO" id="GO:0005829">
    <property type="term" value="C:cytosol"/>
    <property type="evidence" value="ECO:0007669"/>
    <property type="project" value="TreeGrafter"/>
</dbReference>
<feature type="domain" description="Telomere length regulation protein conserved" evidence="5">
    <location>
        <begin position="622"/>
        <end position="733"/>
    </location>
</feature>
<feature type="region of interest" description="Disordered" evidence="4">
    <location>
        <begin position="547"/>
        <end position="573"/>
    </location>
</feature>
<evidence type="ECO:0000313" key="7">
    <source>
        <dbReference type="EMBL" id="KAF3337956.1"/>
    </source>
</evidence>
<comment type="caution">
    <text evidence="7">The sequence shown here is derived from an EMBL/GenBank/DDBJ whole genome shotgun (WGS) entry which is preliminary data.</text>
</comment>
<feature type="compositionally biased region" description="Polar residues" evidence="4">
    <location>
        <begin position="547"/>
        <end position="556"/>
    </location>
</feature>
<proteinExistence type="inferred from homology"/>
<feature type="compositionally biased region" description="Basic and acidic residues" evidence="4">
    <location>
        <begin position="562"/>
        <end position="573"/>
    </location>
</feature>
<evidence type="ECO:0000313" key="8">
    <source>
        <dbReference type="Proteomes" id="UP000623129"/>
    </source>
</evidence>
<dbReference type="AlphaFoldDB" id="A0A833RLE5"/>
<keyword evidence="8" id="KW-1185">Reference proteome</keyword>
<feature type="compositionally biased region" description="Polar residues" evidence="4">
    <location>
        <begin position="1"/>
        <end position="18"/>
    </location>
</feature>
<dbReference type="PANTHER" id="PTHR15830:SF10">
    <property type="entry name" value="TELOMERE LENGTH REGULATION PROTEIN TEL2 HOMOLOG"/>
    <property type="match status" value="1"/>
</dbReference>